<organism evidence="2 3">
    <name type="scientific">Engystomops pustulosus</name>
    <name type="common">Tungara frog</name>
    <name type="synonym">Physalaemus pustulosus</name>
    <dbReference type="NCBI Taxonomy" id="76066"/>
    <lineage>
        <taxon>Eukaryota</taxon>
        <taxon>Metazoa</taxon>
        <taxon>Chordata</taxon>
        <taxon>Craniata</taxon>
        <taxon>Vertebrata</taxon>
        <taxon>Euteleostomi</taxon>
        <taxon>Amphibia</taxon>
        <taxon>Batrachia</taxon>
        <taxon>Anura</taxon>
        <taxon>Neobatrachia</taxon>
        <taxon>Hyloidea</taxon>
        <taxon>Leptodactylidae</taxon>
        <taxon>Leiuperinae</taxon>
        <taxon>Engystomops</taxon>
    </lineage>
</organism>
<comment type="caution">
    <text evidence="2">The sequence shown here is derived from an EMBL/GenBank/DDBJ whole genome shotgun (WGS) entry which is preliminary data.</text>
</comment>
<reference evidence="2" key="1">
    <citation type="thesis" date="2020" institute="ProQuest LLC" country="789 East Eisenhower Parkway, Ann Arbor, MI, USA">
        <title>Comparative Genomics and Chromosome Evolution.</title>
        <authorList>
            <person name="Mudd A.B."/>
        </authorList>
    </citation>
    <scope>NUCLEOTIDE SEQUENCE</scope>
    <source>
        <strain evidence="2">237g6f4</strain>
        <tissue evidence="2">Blood</tissue>
    </source>
</reference>
<feature type="compositionally biased region" description="Polar residues" evidence="1">
    <location>
        <begin position="126"/>
        <end position="136"/>
    </location>
</feature>
<evidence type="ECO:0000256" key="1">
    <source>
        <dbReference type="SAM" id="MobiDB-lite"/>
    </source>
</evidence>
<dbReference type="EMBL" id="WNYA01000002">
    <property type="protein sequence ID" value="KAG8590811.1"/>
    <property type="molecule type" value="Genomic_DNA"/>
</dbReference>
<feature type="region of interest" description="Disordered" evidence="1">
    <location>
        <begin position="119"/>
        <end position="192"/>
    </location>
</feature>
<dbReference type="Proteomes" id="UP000824782">
    <property type="component" value="Unassembled WGS sequence"/>
</dbReference>
<keyword evidence="3" id="KW-1185">Reference proteome</keyword>
<evidence type="ECO:0000313" key="3">
    <source>
        <dbReference type="Proteomes" id="UP000824782"/>
    </source>
</evidence>
<protein>
    <submittedName>
        <fullName evidence="2">Uncharacterized protein</fullName>
    </submittedName>
</protein>
<accession>A0AAV7D1V4</accession>
<proteinExistence type="predicted"/>
<name>A0AAV7D1V4_ENGPU</name>
<feature type="compositionally biased region" description="Basic and acidic residues" evidence="1">
    <location>
        <begin position="137"/>
        <end position="147"/>
    </location>
</feature>
<sequence length="192" mass="20987">MLRFPVPGGGSLSLVGAVVVRGNIITGSSYSGEASNVAQGPDNVFVANQAVNGMPIMGEPYTPGFPVPYMDNGYFSEAFFHFQGMMNPFLAFPPPPFGAAVPEPPPGRTMHPWIQETAPPYVEPTENGSAGPSTETQDTKLLSDHKTNSRKAKKRRRETETSDNDANNKKTAKKSKSSHKHKKRKKSKRRKE</sequence>
<dbReference type="AlphaFoldDB" id="A0AAV7D1V4"/>
<gene>
    <name evidence="2" type="ORF">GDO81_006914</name>
</gene>
<evidence type="ECO:0000313" key="2">
    <source>
        <dbReference type="EMBL" id="KAG8590811.1"/>
    </source>
</evidence>
<feature type="compositionally biased region" description="Basic residues" evidence="1">
    <location>
        <begin position="170"/>
        <end position="192"/>
    </location>
</feature>